<protein>
    <submittedName>
        <fullName evidence="1">Uncharacterized protein</fullName>
    </submittedName>
</protein>
<dbReference type="HOGENOM" id="CLU_3376572_0_0_4"/>
<evidence type="ECO:0000313" key="1">
    <source>
        <dbReference type="EMBL" id="CAZ89800.1"/>
    </source>
</evidence>
<organism evidence="1 2">
    <name type="scientific">Thiomonas arsenitoxydans (strain DSM 22701 / CIP 110005 / 3As)</name>
    <dbReference type="NCBI Taxonomy" id="426114"/>
    <lineage>
        <taxon>Bacteria</taxon>
        <taxon>Pseudomonadati</taxon>
        <taxon>Pseudomonadota</taxon>
        <taxon>Betaproteobacteria</taxon>
        <taxon>Burkholderiales</taxon>
        <taxon>Thiomonas</taxon>
    </lineage>
</organism>
<dbReference type="KEGG" id="thi:THI_3203"/>
<dbReference type="Proteomes" id="UP000002372">
    <property type="component" value="Chromosome"/>
</dbReference>
<proteinExistence type="predicted"/>
<name>D6CMM2_THIA3</name>
<reference key="1">
    <citation type="submission" date="2009-07" db="EMBL/GenBank/DDBJ databases">
        <authorList>
            <person name="Genoscope - CEA"/>
        </authorList>
    </citation>
    <scope>NUCLEOTIDE SEQUENCE</scope>
    <source>
        <strain>3As</strain>
    </source>
</reference>
<accession>D6CMM2</accession>
<reference evidence="2" key="2">
    <citation type="journal article" date="2010" name="PLoS Genet.">
        <title>Structure, function, and evolution of the Thiomonas spp. genome.</title>
        <authorList>
            <person name="Arsene-Ploetze F."/>
            <person name="Koechler S."/>
            <person name="Marchal M."/>
            <person name="Coppee J.Y."/>
            <person name="Chandler M."/>
            <person name="Bonnefoy V."/>
            <person name="Brochier-Armanet C."/>
            <person name="Barakat M."/>
            <person name="Barbe V."/>
            <person name="Battaglia-Brunet F."/>
            <person name="Bruneel O."/>
            <person name="Bryan C.G."/>
            <person name="Cleiss-Arnold J."/>
            <person name="Cruveiller S."/>
            <person name="Erhardt M."/>
            <person name="Heinrich-Salmeron A."/>
            <person name="Hommais F."/>
            <person name="Joulian C."/>
            <person name="Krin E."/>
            <person name="Lieutaud A."/>
            <person name="Lievremont D."/>
            <person name="Michel C."/>
            <person name="Muller D."/>
            <person name="Ortet P."/>
            <person name="Proux C."/>
            <person name="Siguier P."/>
            <person name="Roche D."/>
            <person name="Rouy Z."/>
            <person name="Salvignol G."/>
            <person name="Slyemi D."/>
            <person name="Talla E."/>
            <person name="Weiss S."/>
            <person name="Weissenbach J."/>
            <person name="Medigue C."/>
            <person name="Bertin P.N."/>
        </authorList>
    </citation>
    <scope>NUCLEOTIDE SEQUENCE [LARGE SCALE GENOMIC DNA]</scope>
    <source>
        <strain evidence="2">DSM 22701 / CIP 110005 / 3As</strain>
    </source>
</reference>
<gene>
    <name evidence="1" type="ordered locus">THI_3203</name>
</gene>
<sequence length="34" mass="3942">MSEWMQMMNSIEKNHGRMHDAIESAYAGFALTPR</sequence>
<evidence type="ECO:0000313" key="2">
    <source>
        <dbReference type="Proteomes" id="UP000002372"/>
    </source>
</evidence>
<dbReference type="AlphaFoldDB" id="D6CMM2"/>
<dbReference type="EMBL" id="FP475956">
    <property type="protein sequence ID" value="CAZ89800.1"/>
    <property type="molecule type" value="Genomic_DNA"/>
</dbReference>